<dbReference type="Pfam" id="PF13619">
    <property type="entry name" value="KTSC"/>
    <property type="match status" value="1"/>
</dbReference>
<proteinExistence type="predicted"/>
<feature type="domain" description="KTSC" evidence="1">
    <location>
        <begin position="5"/>
        <end position="61"/>
    </location>
</feature>
<accession>A0ABY5JRW3</accession>
<dbReference type="Proteomes" id="UP001059773">
    <property type="component" value="Chromosome"/>
</dbReference>
<name>A0ABY5JRW3_9BACI</name>
<gene>
    <name evidence="2" type="ORF">NP439_21215</name>
</gene>
<protein>
    <submittedName>
        <fullName evidence="2">KTSC domain-containing protein</fullName>
    </submittedName>
</protein>
<keyword evidence="3" id="KW-1185">Reference proteome</keyword>
<evidence type="ECO:0000313" key="3">
    <source>
        <dbReference type="Proteomes" id="UP001059773"/>
    </source>
</evidence>
<dbReference type="InterPro" id="IPR025309">
    <property type="entry name" value="KTSC_dom"/>
</dbReference>
<evidence type="ECO:0000313" key="2">
    <source>
        <dbReference type="EMBL" id="UUI02530.1"/>
    </source>
</evidence>
<reference evidence="2" key="1">
    <citation type="submission" date="2022-07" db="EMBL/GenBank/DDBJ databases">
        <title>FELIX.</title>
        <authorList>
            <person name="Wan K.H."/>
            <person name="Park S."/>
            <person name="Lawrence Q."/>
            <person name="Eichenberger J.P."/>
            <person name="Booth B.W."/>
            <person name="Piaggio A.J."/>
            <person name="Chandler J.C."/>
            <person name="Franklin A.B."/>
            <person name="Celniker S.E."/>
        </authorList>
    </citation>
    <scope>NUCLEOTIDE SEQUENCE</scope>
    <source>
        <strain evidence="2">QA-1986 374</strain>
    </source>
</reference>
<organism evidence="2 3">
    <name type="scientific">Oceanobacillus jeddahense</name>
    <dbReference type="NCBI Taxonomy" id="1462527"/>
    <lineage>
        <taxon>Bacteria</taxon>
        <taxon>Bacillati</taxon>
        <taxon>Bacillota</taxon>
        <taxon>Bacilli</taxon>
        <taxon>Bacillales</taxon>
        <taxon>Bacillaceae</taxon>
        <taxon>Oceanobacillus</taxon>
    </lineage>
</organism>
<sequence length="67" mass="7735">MIPVSSSDLQAVGYDSLTRRLVIQFTERTYEYSDVPESIYKGLMNSSSKGKYHHEYIKNSYPNLRIG</sequence>
<dbReference type="EMBL" id="CP101914">
    <property type="protein sequence ID" value="UUI02530.1"/>
    <property type="molecule type" value="Genomic_DNA"/>
</dbReference>
<evidence type="ECO:0000259" key="1">
    <source>
        <dbReference type="Pfam" id="PF13619"/>
    </source>
</evidence>